<reference evidence="1 2" key="2">
    <citation type="submission" date="2024-08" db="EMBL/GenBank/DDBJ databases">
        <title>Phylogenomic analyses of a clade within the roseobacter group suggest taxonomic reassignments of species of the genera Aestuariivita, Citreicella, Loktanella, Nautella, Pelagibaca, Ruegeria, Thalassobius, Thiobacimonas and Tropicibacter, and the proposal o.</title>
        <authorList>
            <person name="Jeon C.O."/>
        </authorList>
    </citation>
    <scope>NUCLEOTIDE SEQUENCE [LARGE SCALE GENOMIC DNA]</scope>
    <source>
        <strain evidence="1 2">SS1-5</strain>
    </source>
</reference>
<sequence>MTTICPGDIIARADALDECVKLGDYAGFHTELLDLCKDASEELKQKQFKFEALVLHGEFTQLKTKSRTRMISEDDFGMQTRRILFQGLELKEEVVAAYHSKAPQ</sequence>
<accession>A0AAN0MFN0</accession>
<dbReference type="EMBL" id="CP151767">
    <property type="protein sequence ID" value="WZU68933.1"/>
    <property type="molecule type" value="Genomic_DNA"/>
</dbReference>
<dbReference type="RefSeq" id="WP_342078226.1">
    <property type="nucleotide sequence ID" value="NZ_CP151767.2"/>
</dbReference>
<gene>
    <name evidence="1" type="ORF">AABB31_08745</name>
</gene>
<name>A0AAN0MFN0_9RHOB</name>
<reference evidence="2" key="1">
    <citation type="submission" date="2024-04" db="EMBL/GenBank/DDBJ databases">
        <title>Phylogenomic analyses of a clade within the roseobacter group suggest taxonomic reassignments of species of the genera Aestuariivita, Citreicella, Loktanella, Nautella, Pelagibaca, Ruegeria, Thalassobius, Thiobacimonas and Tropicibacter, and the proposal o.</title>
        <authorList>
            <person name="Jeon C.O."/>
        </authorList>
    </citation>
    <scope>NUCLEOTIDE SEQUENCE [LARGE SCALE GENOMIC DNA]</scope>
    <source>
        <strain evidence="2">SS1-5</strain>
    </source>
</reference>
<dbReference type="KEGG" id="yrh:AABB31_08745"/>
<protein>
    <submittedName>
        <fullName evidence="1">Uncharacterized protein</fullName>
    </submittedName>
</protein>
<keyword evidence="2" id="KW-1185">Reference proteome</keyword>
<dbReference type="Proteomes" id="UP001470809">
    <property type="component" value="Chromosome"/>
</dbReference>
<evidence type="ECO:0000313" key="1">
    <source>
        <dbReference type="EMBL" id="WZU68933.1"/>
    </source>
</evidence>
<proteinExistence type="predicted"/>
<organism evidence="1 2">
    <name type="scientific">Yoonia rhodophyticola</name>
    <dbReference type="NCBI Taxonomy" id="3137370"/>
    <lineage>
        <taxon>Bacteria</taxon>
        <taxon>Pseudomonadati</taxon>
        <taxon>Pseudomonadota</taxon>
        <taxon>Alphaproteobacteria</taxon>
        <taxon>Rhodobacterales</taxon>
        <taxon>Paracoccaceae</taxon>
        <taxon>Yoonia</taxon>
    </lineage>
</organism>
<evidence type="ECO:0000313" key="2">
    <source>
        <dbReference type="Proteomes" id="UP001470809"/>
    </source>
</evidence>
<dbReference type="AlphaFoldDB" id="A0AAN0MFN0"/>